<dbReference type="NCBIfam" id="TIGR00536">
    <property type="entry name" value="hemK_fam"/>
    <property type="match status" value="1"/>
</dbReference>
<evidence type="ECO:0000256" key="1">
    <source>
        <dbReference type="ARBA" id="ARBA00012771"/>
    </source>
</evidence>
<organism evidence="7 8">
    <name type="scientific">Caminibacter mediatlanticus TB-2</name>
    <dbReference type="NCBI Taxonomy" id="391592"/>
    <lineage>
        <taxon>Bacteria</taxon>
        <taxon>Pseudomonadati</taxon>
        <taxon>Campylobacterota</taxon>
        <taxon>Epsilonproteobacteria</taxon>
        <taxon>Nautiliales</taxon>
        <taxon>Nautiliaceae</taxon>
        <taxon>Caminibacter</taxon>
    </lineage>
</organism>
<dbReference type="Pfam" id="PF05175">
    <property type="entry name" value="MTS"/>
    <property type="match status" value="1"/>
</dbReference>
<sequence>MKIKEALKLKNGSYILEKLINKDKAWLFLNDELEVPSEFFKIYEKVKRGYPIEYIFNEVEFYGKKYYVKEGVLIPRDDTEVIVERALKLLDEELKVKSKKFKINEKLNVKNEKLEINNEKLKIVDCCTGSGVIAITIKQYFPDIEVVATDISDKAIEVAKKNAKLHDVDIKFKKCNLFDEKGDILISNPPYVENSYPKPNDYEPDIAFYGGVDGLDIVREIILRAKNLEYKYAIIEIGYNQKENLSKFLEDKVKEYEFFKDLARNIRGVEIKF</sequence>
<protein>
    <recommendedName>
        <fullName evidence="1">peptide chain release factor N(5)-glutamine methyltransferase</fullName>
        <ecNumber evidence="1">2.1.1.297</ecNumber>
    </recommendedName>
</protein>
<comment type="catalytic activity">
    <reaction evidence="5">
        <text>L-glutaminyl-[peptide chain release factor] + S-adenosyl-L-methionine = N(5)-methyl-L-glutaminyl-[peptide chain release factor] + S-adenosyl-L-homocysteine + H(+)</text>
        <dbReference type="Rhea" id="RHEA:42896"/>
        <dbReference type="Rhea" id="RHEA-COMP:10271"/>
        <dbReference type="Rhea" id="RHEA-COMP:10272"/>
        <dbReference type="ChEBI" id="CHEBI:15378"/>
        <dbReference type="ChEBI" id="CHEBI:30011"/>
        <dbReference type="ChEBI" id="CHEBI:57856"/>
        <dbReference type="ChEBI" id="CHEBI:59789"/>
        <dbReference type="ChEBI" id="CHEBI:61891"/>
        <dbReference type="EC" id="2.1.1.297"/>
    </reaction>
</comment>
<dbReference type="InterPro" id="IPR004556">
    <property type="entry name" value="HemK-like"/>
</dbReference>
<evidence type="ECO:0000259" key="6">
    <source>
        <dbReference type="Pfam" id="PF05175"/>
    </source>
</evidence>
<name>A0ABX5VC21_9BACT</name>
<evidence type="ECO:0000256" key="5">
    <source>
        <dbReference type="ARBA" id="ARBA00048391"/>
    </source>
</evidence>
<dbReference type="InterPro" id="IPR002052">
    <property type="entry name" value="DNA_methylase_N6_adenine_CS"/>
</dbReference>
<dbReference type="EC" id="2.1.1.297" evidence="1"/>
<dbReference type="PROSITE" id="PS00092">
    <property type="entry name" value="N6_MTASE"/>
    <property type="match status" value="1"/>
</dbReference>
<feature type="domain" description="Methyltransferase small" evidence="6">
    <location>
        <begin position="119"/>
        <end position="194"/>
    </location>
</feature>
<dbReference type="InterPro" id="IPR029063">
    <property type="entry name" value="SAM-dependent_MTases_sf"/>
</dbReference>
<dbReference type="Proteomes" id="UP000306825">
    <property type="component" value="Chromosome"/>
</dbReference>
<dbReference type="PANTHER" id="PTHR18895:SF74">
    <property type="entry name" value="MTRF1L RELEASE FACTOR GLUTAMINE METHYLTRANSFERASE"/>
    <property type="match status" value="1"/>
</dbReference>
<evidence type="ECO:0000256" key="3">
    <source>
        <dbReference type="ARBA" id="ARBA00022679"/>
    </source>
</evidence>
<accession>A0ABX5VC21</accession>
<dbReference type="CDD" id="cd02440">
    <property type="entry name" value="AdoMet_MTases"/>
    <property type="match status" value="1"/>
</dbReference>
<evidence type="ECO:0000313" key="8">
    <source>
        <dbReference type="Proteomes" id="UP000306825"/>
    </source>
</evidence>
<keyword evidence="3" id="KW-0808">Transferase</keyword>
<dbReference type="Gene3D" id="3.40.50.150">
    <property type="entry name" value="Vaccinia Virus protein VP39"/>
    <property type="match status" value="1"/>
</dbReference>
<dbReference type="InterPro" id="IPR050320">
    <property type="entry name" value="N5-glutamine_MTase"/>
</dbReference>
<keyword evidence="4" id="KW-0949">S-adenosyl-L-methionine</keyword>
<dbReference type="GO" id="GO:0032259">
    <property type="term" value="P:methylation"/>
    <property type="evidence" value="ECO:0007669"/>
    <property type="project" value="UniProtKB-KW"/>
</dbReference>
<dbReference type="RefSeq" id="WP_138323309.1">
    <property type="nucleotide sequence ID" value="NZ_CP040463.1"/>
</dbReference>
<dbReference type="Gene3D" id="1.10.8.10">
    <property type="entry name" value="DNA helicase RuvA subunit, C-terminal domain"/>
    <property type="match status" value="1"/>
</dbReference>
<evidence type="ECO:0000313" key="7">
    <source>
        <dbReference type="EMBL" id="QCT94554.1"/>
    </source>
</evidence>
<dbReference type="SUPFAM" id="SSF53335">
    <property type="entry name" value="S-adenosyl-L-methionine-dependent methyltransferases"/>
    <property type="match status" value="1"/>
</dbReference>
<dbReference type="GO" id="GO:0008168">
    <property type="term" value="F:methyltransferase activity"/>
    <property type="evidence" value="ECO:0007669"/>
    <property type="project" value="UniProtKB-KW"/>
</dbReference>
<proteinExistence type="predicted"/>
<dbReference type="EMBL" id="CP040463">
    <property type="protein sequence ID" value="QCT94554.1"/>
    <property type="molecule type" value="Genomic_DNA"/>
</dbReference>
<dbReference type="InterPro" id="IPR007848">
    <property type="entry name" value="Small_mtfrase_dom"/>
</dbReference>
<dbReference type="PANTHER" id="PTHR18895">
    <property type="entry name" value="HEMK METHYLTRANSFERASE"/>
    <property type="match status" value="1"/>
</dbReference>
<reference evidence="7 8" key="1">
    <citation type="submission" date="2019-05" db="EMBL/GenBank/DDBJ databases">
        <title>A comparative analysis of the Nautiliaceae.</title>
        <authorList>
            <person name="Grosche A."/>
            <person name="Smedile F."/>
            <person name="Vetriani C."/>
        </authorList>
    </citation>
    <scope>NUCLEOTIDE SEQUENCE [LARGE SCALE GENOMIC DNA]</scope>
    <source>
        <strain evidence="7 8">TB-2</strain>
    </source>
</reference>
<gene>
    <name evidence="7" type="ORF">FE773_04985</name>
</gene>
<evidence type="ECO:0000256" key="2">
    <source>
        <dbReference type="ARBA" id="ARBA00022603"/>
    </source>
</evidence>
<evidence type="ECO:0000256" key="4">
    <source>
        <dbReference type="ARBA" id="ARBA00022691"/>
    </source>
</evidence>
<keyword evidence="2 7" id="KW-0489">Methyltransferase</keyword>
<keyword evidence="8" id="KW-1185">Reference proteome</keyword>